<gene>
    <name evidence="3" type="ORF">FCC1311_065662</name>
</gene>
<dbReference type="EMBL" id="BEYU01000074">
    <property type="protein sequence ID" value="GBG30347.1"/>
    <property type="molecule type" value="Genomic_DNA"/>
</dbReference>
<feature type="region of interest" description="Disordered" evidence="2">
    <location>
        <begin position="888"/>
        <end position="907"/>
    </location>
</feature>
<protein>
    <submittedName>
        <fullName evidence="3">Uncharacterized protein</fullName>
    </submittedName>
</protein>
<feature type="compositionally biased region" description="Basic and acidic residues" evidence="2">
    <location>
        <begin position="412"/>
        <end position="428"/>
    </location>
</feature>
<keyword evidence="1" id="KW-0175">Coiled coil</keyword>
<feature type="compositionally biased region" description="Basic and acidic residues" evidence="2">
    <location>
        <begin position="182"/>
        <end position="205"/>
    </location>
</feature>
<feature type="compositionally biased region" description="Basic and acidic residues" evidence="2">
    <location>
        <begin position="487"/>
        <end position="504"/>
    </location>
</feature>
<feature type="coiled-coil region" evidence="1">
    <location>
        <begin position="784"/>
        <end position="811"/>
    </location>
</feature>
<evidence type="ECO:0000313" key="4">
    <source>
        <dbReference type="Proteomes" id="UP000241890"/>
    </source>
</evidence>
<reference evidence="3 4" key="1">
    <citation type="submission" date="2017-12" db="EMBL/GenBank/DDBJ databases">
        <title>Sequencing, de novo assembly and annotation of complete genome of a new Thraustochytrid species, strain FCC1311.</title>
        <authorList>
            <person name="Sedici K."/>
            <person name="Godart F."/>
            <person name="Aiese Cigliano R."/>
            <person name="Sanseverino W."/>
            <person name="Barakat M."/>
            <person name="Ortet P."/>
            <person name="Marechal E."/>
            <person name="Cagnac O."/>
            <person name="Amato A."/>
        </authorList>
    </citation>
    <scope>NUCLEOTIDE SEQUENCE [LARGE SCALE GENOMIC DNA]</scope>
</reference>
<feature type="compositionally biased region" description="Acidic residues" evidence="2">
    <location>
        <begin position="154"/>
        <end position="181"/>
    </location>
</feature>
<feature type="region of interest" description="Disordered" evidence="2">
    <location>
        <begin position="1"/>
        <end position="107"/>
    </location>
</feature>
<dbReference type="Proteomes" id="UP000241890">
    <property type="component" value="Unassembled WGS sequence"/>
</dbReference>
<organism evidence="3 4">
    <name type="scientific">Hondaea fermentalgiana</name>
    <dbReference type="NCBI Taxonomy" id="2315210"/>
    <lineage>
        <taxon>Eukaryota</taxon>
        <taxon>Sar</taxon>
        <taxon>Stramenopiles</taxon>
        <taxon>Bigyra</taxon>
        <taxon>Labyrinthulomycetes</taxon>
        <taxon>Thraustochytrida</taxon>
        <taxon>Thraustochytriidae</taxon>
        <taxon>Hondaea</taxon>
    </lineage>
</organism>
<feature type="compositionally biased region" description="Polar residues" evidence="2">
    <location>
        <begin position="267"/>
        <end position="283"/>
    </location>
</feature>
<keyword evidence="4" id="KW-1185">Reference proteome</keyword>
<feature type="region of interest" description="Disordered" evidence="2">
    <location>
        <begin position="121"/>
        <end position="556"/>
    </location>
</feature>
<proteinExistence type="predicted"/>
<feature type="compositionally biased region" description="Acidic residues" evidence="2">
    <location>
        <begin position="63"/>
        <end position="76"/>
    </location>
</feature>
<evidence type="ECO:0000256" key="2">
    <source>
        <dbReference type="SAM" id="MobiDB-lite"/>
    </source>
</evidence>
<comment type="caution">
    <text evidence="3">The sequence shown here is derived from an EMBL/GenBank/DDBJ whole genome shotgun (WGS) entry which is preliminary data.</text>
</comment>
<dbReference type="AlphaFoldDB" id="A0A2R5GHH5"/>
<dbReference type="InParanoid" id="A0A2R5GHH5"/>
<feature type="compositionally biased region" description="Acidic residues" evidence="2">
    <location>
        <begin position="238"/>
        <end position="259"/>
    </location>
</feature>
<feature type="coiled-coil region" evidence="1">
    <location>
        <begin position="720"/>
        <end position="747"/>
    </location>
</feature>
<feature type="compositionally biased region" description="Polar residues" evidence="2">
    <location>
        <begin position="472"/>
        <end position="485"/>
    </location>
</feature>
<name>A0A2R5GHH5_9STRA</name>
<evidence type="ECO:0000256" key="1">
    <source>
        <dbReference type="SAM" id="Coils"/>
    </source>
</evidence>
<feature type="compositionally biased region" description="Acidic residues" evidence="2">
    <location>
        <begin position="28"/>
        <end position="37"/>
    </location>
</feature>
<feature type="compositionally biased region" description="Polar residues" evidence="2">
    <location>
        <begin position="514"/>
        <end position="556"/>
    </location>
</feature>
<feature type="compositionally biased region" description="Acidic residues" evidence="2">
    <location>
        <begin position="322"/>
        <end position="351"/>
    </location>
</feature>
<feature type="coiled-coil region" evidence="1">
    <location>
        <begin position="585"/>
        <end position="621"/>
    </location>
</feature>
<accession>A0A2R5GHH5</accession>
<feature type="compositionally biased region" description="Polar residues" evidence="2">
    <location>
        <begin position="206"/>
        <end position="215"/>
    </location>
</feature>
<feature type="compositionally biased region" description="Polar residues" evidence="2">
    <location>
        <begin position="128"/>
        <end position="142"/>
    </location>
</feature>
<feature type="compositionally biased region" description="Basic and acidic residues" evidence="2">
    <location>
        <begin position="379"/>
        <end position="389"/>
    </location>
</feature>
<evidence type="ECO:0000313" key="3">
    <source>
        <dbReference type="EMBL" id="GBG30347.1"/>
    </source>
</evidence>
<sequence>MSLSGGLVPLGGGSKPSASRSQFSYGFESDDDDDNAADDASVPFGLRAGGQDATKSGHQDLGSDSEDDWDADMDEVNDIKAKLDDSDVQELYEPTFSMRETSKQRSAANMAALDELFMDDFGDAAPNFSPSPQEASPLQAPQSFGRYAAKKDDNDDDDDEVDYDDDDDFGPATDSENEGDDDFSRSLRTERQHDSKSSLRREHQEAYTNGSQPRPSTRENLKGSSYTFGQKKLHGMSDDDDDGDDHIDDNMDDNIDNDMDDIRGQFQGRTAQSSQDSKTNQASLAKGASERTANSKSKELLGTKTVNAAGSPSIDGNHIAKEEDEEEHKDELEDSWGLDALDDLMPEDTDEAAAAVKGKSPSPVKKANSPMMSSRKNIVAKDPEPKSEEGYAFTFGRKERRSLPTASTQRKPALENARRDRTEPEKKPTSSAAPSAMRKTHMVTFSDSSDDEDLAISRGPRRPRPWKGLAAVSSTDAEQVTTSTARKAAEKDEIEKLDAQEEKSSSPVPPTPPMQNSLSEHAGKQNNVEQNPNQSPRAQTQAQAAESPHAGNTASSMAISAPVVDVSALVGEIRKELGAIHAERVKELQSKIEELSASLTAERELRTAEELKAKARICELEAFSVREQQARERAESSLASTKADHEASMLAISRAHEESLAELRKSASSAAQINELAGAVGKATEDLRAVELVVAQRHDESERARAAQLGCRERLVEEVETKAREQLERASDEARKLQALYGAMQETNQLVRRQCEEDRTRLGAEHARLEALQLTLKVESETLRNDAMDARARLREERAVWETERQEWRNESHRKETALEAERHALEVARRAFQSERSSSLREVEAALARVREEERLLRESREAQAKTRVSLEEQKAALAREREAIDLEREKNERESQRLRDEADATQRALEDLREAQKGRDETKQLCARMEHSRSEMSREAAQLEKRKRELIEEQCRQQQLRLRVTEERSQVYKKQAEAMREASAARALRRSLTVNAALHYGSSSSENTYTANFL</sequence>